<gene>
    <name evidence="2" type="ORF">DERYTH_LOCUS13113</name>
</gene>
<keyword evidence="1" id="KW-0812">Transmembrane</keyword>
<keyword evidence="3" id="KW-1185">Reference proteome</keyword>
<protein>
    <submittedName>
        <fullName evidence="2">12808_t:CDS:1</fullName>
    </submittedName>
</protein>
<evidence type="ECO:0000313" key="2">
    <source>
        <dbReference type="EMBL" id="CAG8703096.1"/>
    </source>
</evidence>
<dbReference type="AlphaFoldDB" id="A0A9N9HS72"/>
<organism evidence="2 3">
    <name type="scientific">Dentiscutata erythropus</name>
    <dbReference type="NCBI Taxonomy" id="1348616"/>
    <lineage>
        <taxon>Eukaryota</taxon>
        <taxon>Fungi</taxon>
        <taxon>Fungi incertae sedis</taxon>
        <taxon>Mucoromycota</taxon>
        <taxon>Glomeromycotina</taxon>
        <taxon>Glomeromycetes</taxon>
        <taxon>Diversisporales</taxon>
        <taxon>Gigasporaceae</taxon>
        <taxon>Dentiscutata</taxon>
    </lineage>
</organism>
<name>A0A9N9HS72_9GLOM</name>
<evidence type="ECO:0000256" key="1">
    <source>
        <dbReference type="SAM" id="Phobius"/>
    </source>
</evidence>
<feature type="non-terminal residue" evidence="2">
    <location>
        <position position="282"/>
    </location>
</feature>
<feature type="transmembrane region" description="Helical" evidence="1">
    <location>
        <begin position="116"/>
        <end position="138"/>
    </location>
</feature>
<evidence type="ECO:0000313" key="3">
    <source>
        <dbReference type="Proteomes" id="UP000789405"/>
    </source>
</evidence>
<sequence>MGNTSSLLEKDDGELTYFDDLAKEEIIETWEESSKTTECHSEIRSHKKVPEIKLDIERGEREKVQLKDLNIYVEKLKVIQRNIDILFRNWRKPNHNLDIKFRVIRKNIKKFNNYKFIGRIITFIGCGLSLIGPVVSSILSSYGYSKEANILLLVSSATGELLSLVGSIVEYYASEKEKQLEPKKLANFYETLKKKEVNDSLSDFQLTLENLAKKNDLKIEIHPKKLTQRQNHSETSSRIYSSDTSSVNSVIDDEISIASQTNSEKEYFTREVVKNFLNNWEN</sequence>
<reference evidence="2" key="1">
    <citation type="submission" date="2021-06" db="EMBL/GenBank/DDBJ databases">
        <authorList>
            <person name="Kallberg Y."/>
            <person name="Tangrot J."/>
            <person name="Rosling A."/>
        </authorList>
    </citation>
    <scope>NUCLEOTIDE SEQUENCE</scope>
    <source>
        <strain evidence="2">MA453B</strain>
    </source>
</reference>
<dbReference type="EMBL" id="CAJVPY010008974">
    <property type="protein sequence ID" value="CAG8703096.1"/>
    <property type="molecule type" value="Genomic_DNA"/>
</dbReference>
<comment type="caution">
    <text evidence="2">The sequence shown here is derived from an EMBL/GenBank/DDBJ whole genome shotgun (WGS) entry which is preliminary data.</text>
</comment>
<dbReference type="Proteomes" id="UP000789405">
    <property type="component" value="Unassembled WGS sequence"/>
</dbReference>
<accession>A0A9N9HS72</accession>
<keyword evidence="1" id="KW-1133">Transmembrane helix</keyword>
<keyword evidence="1" id="KW-0472">Membrane</keyword>
<feature type="transmembrane region" description="Helical" evidence="1">
    <location>
        <begin position="150"/>
        <end position="173"/>
    </location>
</feature>
<proteinExistence type="predicted"/>